<dbReference type="AlphaFoldDB" id="A0A0J7YPY3"/>
<protein>
    <submittedName>
        <fullName evidence="2">Uncharacterized protein</fullName>
    </submittedName>
</protein>
<keyword evidence="3" id="KW-1185">Reference proteome</keyword>
<accession>A0A0J7YPY3</accession>
<name>A0A0J7YPY3_BETVV</name>
<evidence type="ECO:0000313" key="3">
    <source>
        <dbReference type="Proteomes" id="UP000035740"/>
    </source>
</evidence>
<sequence>AGCTATRPQPPHGGAETKNGRAKKRPAQWCAGRLGVAPGDDLLSHGLGHTTIGAAAFHFRVRDGNGWYHSAMVARNKGVDVARFGIGLTDV</sequence>
<feature type="non-terminal residue" evidence="2">
    <location>
        <position position="1"/>
    </location>
</feature>
<proteinExistence type="predicted"/>
<feature type="region of interest" description="Disordered" evidence="1">
    <location>
        <begin position="1"/>
        <end position="26"/>
    </location>
</feature>
<gene>
    <name evidence="2" type="ORF">BVRB_038210</name>
</gene>
<dbReference type="EMBL" id="KQ112597">
    <property type="protein sequence ID" value="KMS65218.1"/>
    <property type="molecule type" value="Genomic_DNA"/>
</dbReference>
<dbReference type="Proteomes" id="UP000035740">
    <property type="component" value="Unassembled WGS sequence"/>
</dbReference>
<evidence type="ECO:0000313" key="2">
    <source>
        <dbReference type="EMBL" id="KMS65218.1"/>
    </source>
</evidence>
<organism evidence="2 3">
    <name type="scientific">Beta vulgaris subsp. vulgaris</name>
    <name type="common">Beet</name>
    <dbReference type="NCBI Taxonomy" id="3555"/>
    <lineage>
        <taxon>Eukaryota</taxon>
        <taxon>Viridiplantae</taxon>
        <taxon>Streptophyta</taxon>
        <taxon>Embryophyta</taxon>
        <taxon>Tracheophyta</taxon>
        <taxon>Spermatophyta</taxon>
        <taxon>Magnoliopsida</taxon>
        <taxon>eudicotyledons</taxon>
        <taxon>Gunneridae</taxon>
        <taxon>Pentapetalae</taxon>
        <taxon>Caryophyllales</taxon>
        <taxon>Chenopodiaceae</taxon>
        <taxon>Betoideae</taxon>
        <taxon>Beta</taxon>
    </lineage>
</organism>
<dbReference type="Gramene" id="KMS65218">
    <property type="protein sequence ID" value="KMS65218"/>
    <property type="gene ID" value="BVRB_038210"/>
</dbReference>
<reference evidence="2 3" key="1">
    <citation type="journal article" date="2014" name="Nature">
        <title>The genome of the recently domesticated crop plant sugar beet (Beta vulgaris).</title>
        <authorList>
            <person name="Dohm J.C."/>
            <person name="Minoche A.E."/>
            <person name="Holtgrawe D."/>
            <person name="Capella-Gutierrez S."/>
            <person name="Zakrzewski F."/>
            <person name="Tafer H."/>
            <person name="Rupp O."/>
            <person name="Sorensen T.R."/>
            <person name="Stracke R."/>
            <person name="Reinhardt R."/>
            <person name="Goesmann A."/>
            <person name="Kraft T."/>
            <person name="Schulz B."/>
            <person name="Stadler P.F."/>
            <person name="Schmidt T."/>
            <person name="Gabaldon T."/>
            <person name="Lehrach H."/>
            <person name="Weisshaar B."/>
            <person name="Himmelbauer H."/>
        </authorList>
    </citation>
    <scope>NUCLEOTIDE SEQUENCE [LARGE SCALE GENOMIC DNA]</scope>
    <source>
        <tissue evidence="2">Taproot</tissue>
    </source>
</reference>
<evidence type="ECO:0000256" key="1">
    <source>
        <dbReference type="SAM" id="MobiDB-lite"/>
    </source>
</evidence>